<dbReference type="OrthoDB" id="9778572at2"/>
<keyword evidence="1" id="KW-0547">Nucleotide-binding</keyword>
<sequence>MIHVEHVTKRYPGARGAVVALPPTSLDVRRGELLCVAGESGAGKSTLLGVIGLLTTPDAGTVVLDGRDCTAMSNRQRDELRSELVGIVPQLPRLFPELSALRNVELARRTPDRVATERLLAHVGLADRVDHAARTLSGGEQQRLSLARAIVNGPPVVLADEPTSGLDDRNAEVVGTLLARLAADGAAVVVASHDARMRAHATRTLELTVRSAA</sequence>
<evidence type="ECO:0000313" key="4">
    <source>
        <dbReference type="EMBL" id="KGM10874.1"/>
    </source>
</evidence>
<evidence type="ECO:0000256" key="1">
    <source>
        <dbReference type="ARBA" id="ARBA00022741"/>
    </source>
</evidence>
<name>A0A0A0BUQ7_9CELL</name>
<feature type="domain" description="ABC transporter" evidence="3">
    <location>
        <begin position="2"/>
        <end position="213"/>
    </location>
</feature>
<dbReference type="InterPro" id="IPR017871">
    <property type="entry name" value="ABC_transporter-like_CS"/>
</dbReference>
<keyword evidence="2 4" id="KW-0067">ATP-binding</keyword>
<dbReference type="PROSITE" id="PS00211">
    <property type="entry name" value="ABC_TRANSPORTER_1"/>
    <property type="match status" value="1"/>
</dbReference>
<dbReference type="EMBL" id="AXCY01000036">
    <property type="protein sequence ID" value="KGM10874.1"/>
    <property type="molecule type" value="Genomic_DNA"/>
</dbReference>
<dbReference type="AlphaFoldDB" id="A0A0A0BUQ7"/>
<proteinExistence type="predicted"/>
<dbReference type="PANTHER" id="PTHR24220">
    <property type="entry name" value="IMPORT ATP-BINDING PROTEIN"/>
    <property type="match status" value="1"/>
</dbReference>
<gene>
    <name evidence="4" type="ORF">N868_08595</name>
</gene>
<dbReference type="InterPro" id="IPR003593">
    <property type="entry name" value="AAA+_ATPase"/>
</dbReference>
<evidence type="ECO:0000259" key="3">
    <source>
        <dbReference type="PROSITE" id="PS50893"/>
    </source>
</evidence>
<dbReference type="RefSeq" id="WP_043605871.1">
    <property type="nucleotide sequence ID" value="NZ_AXCY01000036.1"/>
</dbReference>
<dbReference type="Gene3D" id="3.40.50.300">
    <property type="entry name" value="P-loop containing nucleotide triphosphate hydrolases"/>
    <property type="match status" value="1"/>
</dbReference>
<comment type="caution">
    <text evidence="4">The sequence shown here is derived from an EMBL/GenBank/DDBJ whole genome shotgun (WGS) entry which is preliminary data.</text>
</comment>
<protein>
    <submittedName>
        <fullName evidence="4">Peptide ABC transporter ATP-binding protein</fullName>
    </submittedName>
</protein>
<dbReference type="GO" id="GO:0005886">
    <property type="term" value="C:plasma membrane"/>
    <property type="evidence" value="ECO:0007669"/>
    <property type="project" value="TreeGrafter"/>
</dbReference>
<accession>A0A0A0BUQ7</accession>
<dbReference type="SMART" id="SM00382">
    <property type="entry name" value="AAA"/>
    <property type="match status" value="1"/>
</dbReference>
<dbReference type="GO" id="GO:0022857">
    <property type="term" value="F:transmembrane transporter activity"/>
    <property type="evidence" value="ECO:0007669"/>
    <property type="project" value="TreeGrafter"/>
</dbReference>
<keyword evidence="5" id="KW-1185">Reference proteome</keyword>
<dbReference type="InterPro" id="IPR003439">
    <property type="entry name" value="ABC_transporter-like_ATP-bd"/>
</dbReference>
<dbReference type="InterPro" id="IPR015854">
    <property type="entry name" value="ABC_transpr_LolD-like"/>
</dbReference>
<organism evidence="4 5">
    <name type="scientific">Cellulomonas carbonis T26</name>
    <dbReference type="NCBI Taxonomy" id="947969"/>
    <lineage>
        <taxon>Bacteria</taxon>
        <taxon>Bacillati</taxon>
        <taxon>Actinomycetota</taxon>
        <taxon>Actinomycetes</taxon>
        <taxon>Micrococcales</taxon>
        <taxon>Cellulomonadaceae</taxon>
        <taxon>Cellulomonas</taxon>
    </lineage>
</organism>
<reference evidence="4 5" key="2">
    <citation type="journal article" date="2015" name="Stand. Genomic Sci.">
        <title>Draft genome sequence of Cellulomonas carbonis T26(T) and comparative analysis of six Cellulomonas genomes.</title>
        <authorList>
            <person name="Zhuang W."/>
            <person name="Zhang S."/>
            <person name="Xia X."/>
            <person name="Wang G."/>
        </authorList>
    </citation>
    <scope>NUCLEOTIDE SEQUENCE [LARGE SCALE GENOMIC DNA]</scope>
    <source>
        <strain evidence="4 5">T26</strain>
    </source>
</reference>
<dbReference type="InterPro" id="IPR027417">
    <property type="entry name" value="P-loop_NTPase"/>
</dbReference>
<dbReference type="SUPFAM" id="SSF52540">
    <property type="entry name" value="P-loop containing nucleoside triphosphate hydrolases"/>
    <property type="match status" value="1"/>
</dbReference>
<dbReference type="PROSITE" id="PS50893">
    <property type="entry name" value="ABC_TRANSPORTER_2"/>
    <property type="match status" value="1"/>
</dbReference>
<dbReference type="GO" id="GO:0005524">
    <property type="term" value="F:ATP binding"/>
    <property type="evidence" value="ECO:0007669"/>
    <property type="project" value="UniProtKB-KW"/>
</dbReference>
<dbReference type="Pfam" id="PF00005">
    <property type="entry name" value="ABC_tran"/>
    <property type="match status" value="1"/>
</dbReference>
<dbReference type="GO" id="GO:0016887">
    <property type="term" value="F:ATP hydrolysis activity"/>
    <property type="evidence" value="ECO:0007669"/>
    <property type="project" value="InterPro"/>
</dbReference>
<dbReference type="Proteomes" id="UP000029839">
    <property type="component" value="Unassembled WGS sequence"/>
</dbReference>
<evidence type="ECO:0000313" key="5">
    <source>
        <dbReference type="Proteomes" id="UP000029839"/>
    </source>
</evidence>
<evidence type="ECO:0000256" key="2">
    <source>
        <dbReference type="ARBA" id="ARBA00022840"/>
    </source>
</evidence>
<reference evidence="4 5" key="1">
    <citation type="submission" date="2013-08" db="EMBL/GenBank/DDBJ databases">
        <title>Genome sequencing of Cellulomonas carbonis T26.</title>
        <authorList>
            <person name="Chen F."/>
            <person name="Li Y."/>
            <person name="Wang G."/>
        </authorList>
    </citation>
    <scope>NUCLEOTIDE SEQUENCE [LARGE SCALE GENOMIC DNA]</scope>
    <source>
        <strain evidence="4 5">T26</strain>
    </source>
</reference>